<name>A0ACB8E6Z1_9SAUR</name>
<comment type="caution">
    <text evidence="1">The sequence shown here is derived from an EMBL/GenBank/DDBJ whole genome shotgun (WGS) entry which is preliminary data.</text>
</comment>
<gene>
    <name evidence="1" type="ORF">K3G42_007843</name>
</gene>
<accession>A0ACB8E6Z1</accession>
<keyword evidence="2" id="KW-1185">Reference proteome</keyword>
<reference evidence="1" key="1">
    <citation type="submission" date="2021-08" db="EMBL/GenBank/DDBJ databases">
        <title>The first chromosome-level gecko genome reveals the dynamic sex chromosomes of Neotropical dwarf geckos (Sphaerodactylidae: Sphaerodactylus).</title>
        <authorList>
            <person name="Pinto B.J."/>
            <person name="Keating S.E."/>
            <person name="Gamble T."/>
        </authorList>
    </citation>
    <scope>NUCLEOTIDE SEQUENCE</scope>
    <source>
        <strain evidence="1">TG3544</strain>
    </source>
</reference>
<proteinExistence type="predicted"/>
<protein>
    <submittedName>
        <fullName evidence="1">Uncharacterized protein</fullName>
    </submittedName>
</protein>
<dbReference type="EMBL" id="CM037623">
    <property type="protein sequence ID" value="KAH7988109.1"/>
    <property type="molecule type" value="Genomic_DNA"/>
</dbReference>
<sequence length="303" mass="33987">MEPLHNGFSSSCLLRVLLTSGSDCEEINGGSNDEDGGVGECSRGSCPGEGESGPFPHQDCRSRQITEVGSDWGRAYKYTYLQDRKCGESTKPEKELPVKSLKLYLGVKKKVKPPTNWGLTLSSEKNHWYLCCDGRDSQLEWLSSLFIAQHSSIWPPHGKIRKQSTRKNPRIGGLSLIPIQHERSPPKTKVNNLENSKLDAEGELAEDKKGVKHRVPLITHCLERKEEKAQSCERKHRSMISLEGTGEDIAHLHQDPHMESQSPKPNENKGDQMPLDSDKQLLANVIQELNTILQKHKSSHKET</sequence>
<organism evidence="1 2">
    <name type="scientific">Sphaerodactylus townsendi</name>
    <dbReference type="NCBI Taxonomy" id="933632"/>
    <lineage>
        <taxon>Eukaryota</taxon>
        <taxon>Metazoa</taxon>
        <taxon>Chordata</taxon>
        <taxon>Craniata</taxon>
        <taxon>Vertebrata</taxon>
        <taxon>Euteleostomi</taxon>
        <taxon>Lepidosauria</taxon>
        <taxon>Squamata</taxon>
        <taxon>Bifurcata</taxon>
        <taxon>Gekkota</taxon>
        <taxon>Sphaerodactylidae</taxon>
        <taxon>Sphaerodactylus</taxon>
    </lineage>
</organism>
<evidence type="ECO:0000313" key="2">
    <source>
        <dbReference type="Proteomes" id="UP000827872"/>
    </source>
</evidence>
<evidence type="ECO:0000313" key="1">
    <source>
        <dbReference type="EMBL" id="KAH7988109.1"/>
    </source>
</evidence>
<dbReference type="Proteomes" id="UP000827872">
    <property type="component" value="Linkage Group LG10"/>
</dbReference>